<keyword evidence="4" id="KW-0677">Repeat</keyword>
<evidence type="ECO:0000256" key="2">
    <source>
        <dbReference type="ARBA" id="ARBA00004308"/>
    </source>
</evidence>
<accession>A0A8I6RX07</accession>
<feature type="disulfide bond" evidence="8">
    <location>
        <begin position="310"/>
        <end position="325"/>
    </location>
</feature>
<comment type="caution">
    <text evidence="8">Lacks conserved residue(s) required for the propagation of feature annotation.</text>
</comment>
<evidence type="ECO:0000256" key="5">
    <source>
        <dbReference type="ARBA" id="ARBA00022989"/>
    </source>
</evidence>
<feature type="disulfide bond" evidence="8">
    <location>
        <begin position="411"/>
        <end position="429"/>
    </location>
</feature>
<evidence type="ECO:0000313" key="10">
    <source>
        <dbReference type="EnsemblMetazoa" id="XP_014251373.1"/>
    </source>
</evidence>
<evidence type="ECO:0000256" key="6">
    <source>
        <dbReference type="ARBA" id="ARBA00023136"/>
    </source>
</evidence>
<dbReference type="Gene3D" id="4.10.400.10">
    <property type="entry name" value="Low-density Lipoprotein Receptor"/>
    <property type="match status" value="4"/>
</dbReference>
<keyword evidence="7 8" id="KW-1015">Disulfide bond</keyword>
<keyword evidence="9" id="KW-0732">Signal</keyword>
<dbReference type="KEGG" id="clec:106667748"/>
<feature type="chain" id="PRO_5035312650" evidence="9">
    <location>
        <begin position="22"/>
        <end position="502"/>
    </location>
</feature>
<dbReference type="InterPro" id="IPR002172">
    <property type="entry name" value="LDrepeatLR_classA_rpt"/>
</dbReference>
<keyword evidence="11" id="KW-1185">Reference proteome</keyword>
<dbReference type="PANTHER" id="PTHR24270">
    <property type="entry name" value="LOW-DENSITY LIPOPROTEIN RECEPTOR-RELATED"/>
    <property type="match status" value="1"/>
</dbReference>
<feature type="disulfide bond" evidence="8">
    <location>
        <begin position="423"/>
        <end position="438"/>
    </location>
</feature>
<keyword evidence="5" id="KW-1133">Transmembrane helix</keyword>
<keyword evidence="3" id="KW-0812">Transmembrane</keyword>
<evidence type="ECO:0000256" key="4">
    <source>
        <dbReference type="ARBA" id="ARBA00022737"/>
    </source>
</evidence>
<reference evidence="10" key="1">
    <citation type="submission" date="2022-01" db="UniProtKB">
        <authorList>
            <consortium name="EnsemblMetazoa"/>
        </authorList>
    </citation>
    <scope>IDENTIFICATION</scope>
</reference>
<evidence type="ECO:0000256" key="7">
    <source>
        <dbReference type="ARBA" id="ARBA00023157"/>
    </source>
</evidence>
<evidence type="ECO:0000256" key="9">
    <source>
        <dbReference type="SAM" id="SignalP"/>
    </source>
</evidence>
<feature type="signal peptide" evidence="9">
    <location>
        <begin position="1"/>
        <end position="21"/>
    </location>
</feature>
<dbReference type="PROSITE" id="PS50068">
    <property type="entry name" value="LDLRA_2"/>
    <property type="match status" value="4"/>
</dbReference>
<dbReference type="InterPro" id="IPR036055">
    <property type="entry name" value="LDL_receptor-like_sf"/>
</dbReference>
<dbReference type="CDD" id="cd00112">
    <property type="entry name" value="LDLa"/>
    <property type="match status" value="4"/>
</dbReference>
<evidence type="ECO:0000256" key="1">
    <source>
        <dbReference type="ARBA" id="ARBA00004167"/>
    </source>
</evidence>
<protein>
    <submittedName>
        <fullName evidence="10">Uncharacterized protein</fullName>
    </submittedName>
</protein>
<dbReference type="GeneID" id="106667748"/>
<dbReference type="SUPFAM" id="SSF57424">
    <property type="entry name" value="LDL receptor-like module"/>
    <property type="match status" value="4"/>
</dbReference>
<dbReference type="GO" id="GO:0005886">
    <property type="term" value="C:plasma membrane"/>
    <property type="evidence" value="ECO:0007669"/>
    <property type="project" value="TreeGrafter"/>
</dbReference>
<dbReference type="SMART" id="SM00192">
    <property type="entry name" value="LDLa"/>
    <property type="match status" value="4"/>
</dbReference>
<proteinExistence type="predicted"/>
<dbReference type="PRINTS" id="PR00261">
    <property type="entry name" value="LDLRECEPTOR"/>
</dbReference>
<dbReference type="GO" id="GO:0012505">
    <property type="term" value="C:endomembrane system"/>
    <property type="evidence" value="ECO:0007669"/>
    <property type="project" value="UniProtKB-SubCell"/>
</dbReference>
<evidence type="ECO:0000256" key="8">
    <source>
        <dbReference type="PROSITE-ProRule" id="PRU00124"/>
    </source>
</evidence>
<keyword evidence="6" id="KW-0472">Membrane</keyword>
<name>A0A8I6RX07_CIMLE</name>
<dbReference type="AlphaFoldDB" id="A0A8I6RX07"/>
<feature type="disulfide bond" evidence="8">
    <location>
        <begin position="404"/>
        <end position="416"/>
    </location>
</feature>
<comment type="subcellular location">
    <subcellularLocation>
        <location evidence="2">Endomembrane system</location>
    </subcellularLocation>
    <subcellularLocation>
        <location evidence="1">Membrane</location>
        <topology evidence="1">Single-pass membrane protein</topology>
    </subcellularLocation>
</comment>
<evidence type="ECO:0000256" key="3">
    <source>
        <dbReference type="ARBA" id="ARBA00022692"/>
    </source>
</evidence>
<dbReference type="Proteomes" id="UP000494040">
    <property type="component" value="Unassembled WGS sequence"/>
</dbReference>
<dbReference type="EnsemblMetazoa" id="XM_014395887.2">
    <property type="protein sequence ID" value="XP_014251373.1"/>
    <property type="gene ID" value="LOC106667748"/>
</dbReference>
<dbReference type="GO" id="GO:0016192">
    <property type="term" value="P:vesicle-mediated transport"/>
    <property type="evidence" value="ECO:0007669"/>
    <property type="project" value="UniProtKB-ARBA"/>
</dbReference>
<organism evidence="10 11">
    <name type="scientific">Cimex lectularius</name>
    <name type="common">Bed bug</name>
    <name type="synonym">Acanthia lectularia</name>
    <dbReference type="NCBI Taxonomy" id="79782"/>
    <lineage>
        <taxon>Eukaryota</taxon>
        <taxon>Metazoa</taxon>
        <taxon>Ecdysozoa</taxon>
        <taxon>Arthropoda</taxon>
        <taxon>Hexapoda</taxon>
        <taxon>Insecta</taxon>
        <taxon>Pterygota</taxon>
        <taxon>Neoptera</taxon>
        <taxon>Paraneoptera</taxon>
        <taxon>Hemiptera</taxon>
        <taxon>Heteroptera</taxon>
        <taxon>Panheteroptera</taxon>
        <taxon>Cimicomorpha</taxon>
        <taxon>Cimicidae</taxon>
        <taxon>Cimex</taxon>
    </lineage>
</organism>
<dbReference type="PROSITE" id="PS01209">
    <property type="entry name" value="LDLRA_1"/>
    <property type="match status" value="1"/>
</dbReference>
<dbReference type="Pfam" id="PF00057">
    <property type="entry name" value="Ldl_recept_a"/>
    <property type="match status" value="4"/>
</dbReference>
<dbReference type="PANTHER" id="PTHR24270:SF8">
    <property type="entry name" value="LD11117P-RELATED"/>
    <property type="match status" value="1"/>
</dbReference>
<dbReference type="OrthoDB" id="8831087at2759"/>
<dbReference type="InterPro" id="IPR050685">
    <property type="entry name" value="LDLR"/>
</dbReference>
<sequence length="502" mass="57353">MKLNFCLFTILIISLTKTSSASPFNKNKSIGKAKTYKFDYSLFKNKTTTRKKRSLPPQFLENVIIENVEAKFSWDEYLSGDRIGTSFILRKGNRFVENAVLYYPRDESFVVRNLQDASGYQGELRVVKDKSALDGWNNSSRKDTTFFRFDSARIVSENESKTILNTLSAKRETGLKIQSVSISLKLPKQKDNMMLEVLDLARNSSSKMVVHVFPNTETVVLNDLPSQSIVRLALKPFGVGTKEISSAFLFTGRLTLEHVKFEGSASTNYERIRPNGKKRLTVTCFVENKKPFQGFPCKGSSICIPLNWECDGDNDCQDGFDEQDCKRGLSEYSLSNYNSDNCRRNEFECFSRGVHVCLPISWLCDGRTDCSDGWDEDKRNCPDHHHYPSYSQNQNNHYHYSSSCSYNYFKCNKGGCVAPRHVCDGHKDCTDGSDEFYCTDEEPFDLDEDSDTFCDPDYEYLCGKGKRQKCVPRPWVCDDEEDCPGGEDEDGKMCSNYFPNYD</sequence>
<evidence type="ECO:0000313" key="11">
    <source>
        <dbReference type="Proteomes" id="UP000494040"/>
    </source>
</evidence>
<dbReference type="RefSeq" id="XP_014251373.1">
    <property type="nucleotide sequence ID" value="XM_014395887.2"/>
</dbReference>
<dbReference type="InterPro" id="IPR023415">
    <property type="entry name" value="LDLR_class-A_CS"/>
</dbReference>